<comment type="caution">
    <text evidence="4">The sequence shown here is derived from an EMBL/GenBank/DDBJ whole genome shotgun (WGS) entry which is preliminary data.</text>
</comment>
<dbReference type="CDD" id="cd21063">
    <property type="entry name" value="BTHB_FKBP25"/>
    <property type="match status" value="1"/>
</dbReference>
<name>A0ABQ8F1F8_9FUNG</name>
<dbReference type="Proteomes" id="UP001648503">
    <property type="component" value="Unassembled WGS sequence"/>
</dbReference>
<dbReference type="PROSITE" id="PS50059">
    <property type="entry name" value="FKBP_PPIASE"/>
    <property type="match status" value="1"/>
</dbReference>
<evidence type="ECO:0000259" key="3">
    <source>
        <dbReference type="PROSITE" id="PS50059"/>
    </source>
</evidence>
<dbReference type="Gene3D" id="3.10.50.40">
    <property type="match status" value="1"/>
</dbReference>
<dbReference type="EMBL" id="JAFCIX010000484">
    <property type="protein sequence ID" value="KAH6588960.1"/>
    <property type="molecule type" value="Genomic_DNA"/>
</dbReference>
<protein>
    <recommendedName>
        <fullName evidence="2">peptidylprolyl isomerase</fullName>
        <ecNumber evidence="2">5.2.1.8</ecNumber>
    </recommendedName>
</protein>
<dbReference type="InterPro" id="IPR046357">
    <property type="entry name" value="PPIase_dom_sf"/>
</dbReference>
<comment type="catalytic activity">
    <reaction evidence="2">
        <text>[protein]-peptidylproline (omega=180) = [protein]-peptidylproline (omega=0)</text>
        <dbReference type="Rhea" id="RHEA:16237"/>
        <dbReference type="Rhea" id="RHEA-COMP:10747"/>
        <dbReference type="Rhea" id="RHEA-COMP:10748"/>
        <dbReference type="ChEBI" id="CHEBI:83833"/>
        <dbReference type="ChEBI" id="CHEBI:83834"/>
        <dbReference type="EC" id="5.2.1.8"/>
    </reaction>
</comment>
<feature type="domain" description="PPIase FKBP-type" evidence="3">
    <location>
        <begin position="130"/>
        <end position="221"/>
    </location>
</feature>
<dbReference type="PANTHER" id="PTHR46493:SF1">
    <property type="entry name" value="PEPTIDYL-PROLYL CIS-TRANS ISOMERASE FKBP3"/>
    <property type="match status" value="1"/>
</dbReference>
<dbReference type="InterPro" id="IPR041200">
    <property type="entry name" value="FKBP3_BTHB"/>
</dbReference>
<dbReference type="SUPFAM" id="SSF54534">
    <property type="entry name" value="FKBP-like"/>
    <property type="match status" value="1"/>
</dbReference>
<evidence type="ECO:0000256" key="1">
    <source>
        <dbReference type="ARBA" id="ARBA00022553"/>
    </source>
</evidence>
<keyword evidence="2" id="KW-0697">Rotamase</keyword>
<dbReference type="Pfam" id="PF18410">
    <property type="entry name" value="BTHB"/>
    <property type="match status" value="1"/>
</dbReference>
<evidence type="ECO:0000313" key="4">
    <source>
        <dbReference type="EMBL" id="KAH6588960.1"/>
    </source>
</evidence>
<keyword evidence="2" id="KW-0413">Isomerase</keyword>
<sequence length="221" mass="24228">MSVQDTKEWTTEQLNSDAVSKKTIVEFLHQHSTYQFLKDTKLYGKTASIVKCAKKPDLIAAYHSLYETKSWRPEGETLEEQAAAAVGAASSASPSSTVAAKSQVDASPVKPLFTKQILKKGNGQTLPKKGSTVSCWYTGTLEDGTVFDTNLGKKKPYPLRFKVGTAKVIRGWDEGIQTMCVGEKAKLIIQSEWAYGKKGHPEAKIPPNTDLTFEIELVGVE</sequence>
<proteinExistence type="predicted"/>
<dbReference type="Gene3D" id="1.10.720.80">
    <property type="match status" value="1"/>
</dbReference>
<dbReference type="Pfam" id="PF00254">
    <property type="entry name" value="FKBP_C"/>
    <property type="match status" value="1"/>
</dbReference>
<dbReference type="EC" id="5.2.1.8" evidence="2"/>
<evidence type="ECO:0000256" key="2">
    <source>
        <dbReference type="PROSITE-ProRule" id="PRU00277"/>
    </source>
</evidence>
<organism evidence="4 5">
    <name type="scientific">Batrachochytrium salamandrivorans</name>
    <dbReference type="NCBI Taxonomy" id="1357716"/>
    <lineage>
        <taxon>Eukaryota</taxon>
        <taxon>Fungi</taxon>
        <taxon>Fungi incertae sedis</taxon>
        <taxon>Chytridiomycota</taxon>
        <taxon>Chytridiomycota incertae sedis</taxon>
        <taxon>Chytridiomycetes</taxon>
        <taxon>Rhizophydiales</taxon>
        <taxon>Rhizophydiales incertae sedis</taxon>
        <taxon>Batrachochytrium</taxon>
    </lineage>
</organism>
<reference evidence="4 5" key="1">
    <citation type="submission" date="2021-02" db="EMBL/GenBank/DDBJ databases">
        <title>Variation within the Batrachochytrium salamandrivorans European outbreak.</title>
        <authorList>
            <person name="Kelly M."/>
            <person name="Pasmans F."/>
            <person name="Shea T.P."/>
            <person name="Munoz J.F."/>
            <person name="Carranza S."/>
            <person name="Cuomo C.A."/>
            <person name="Martel A."/>
        </authorList>
    </citation>
    <scope>NUCLEOTIDE SEQUENCE [LARGE SCALE GENOMIC DNA]</scope>
    <source>
        <strain evidence="4 5">AMFP18/2</strain>
    </source>
</reference>
<accession>A0ABQ8F1F8</accession>
<evidence type="ECO:0000313" key="5">
    <source>
        <dbReference type="Proteomes" id="UP001648503"/>
    </source>
</evidence>
<dbReference type="PANTHER" id="PTHR46493">
    <property type="entry name" value="PEPTIDYL-PROLYL CIS-TRANS ISOMERASE FKBP3"/>
    <property type="match status" value="1"/>
</dbReference>
<dbReference type="InterPro" id="IPR001179">
    <property type="entry name" value="PPIase_FKBP_dom"/>
</dbReference>
<keyword evidence="1" id="KW-0597">Phosphoprotein</keyword>
<gene>
    <name evidence="4" type="ORF">BASA50_010381</name>
</gene>
<keyword evidence="5" id="KW-1185">Reference proteome</keyword>
<dbReference type="InterPro" id="IPR043368">
    <property type="entry name" value="FKBP3"/>
</dbReference>